<proteinExistence type="predicted"/>
<comment type="caution">
    <text evidence="2">The sequence shown here is derived from an EMBL/GenBank/DDBJ whole genome shotgun (WGS) entry which is preliminary data.</text>
</comment>
<dbReference type="RefSeq" id="WP_075124983.1">
    <property type="nucleotide sequence ID" value="NZ_MSIE01000011.1"/>
</dbReference>
<dbReference type="PANTHER" id="PTHR30383:SF5">
    <property type="entry name" value="SGNH HYDROLASE-TYPE ESTERASE DOMAIN-CONTAINING PROTEIN"/>
    <property type="match status" value="1"/>
</dbReference>
<dbReference type="SUPFAM" id="SSF52266">
    <property type="entry name" value="SGNH hydrolase"/>
    <property type="match status" value="1"/>
</dbReference>
<dbReference type="Gene3D" id="3.40.50.1110">
    <property type="entry name" value="SGNH hydrolase"/>
    <property type="match status" value="1"/>
</dbReference>
<dbReference type="Pfam" id="PF13472">
    <property type="entry name" value="Lipase_GDSL_2"/>
    <property type="match status" value="1"/>
</dbReference>
<dbReference type="CDD" id="cd01836">
    <property type="entry name" value="FeeA_FeeB_like"/>
    <property type="match status" value="1"/>
</dbReference>
<gene>
    <name evidence="2" type="ORF">BU204_08300</name>
</gene>
<evidence type="ECO:0000259" key="1">
    <source>
        <dbReference type="Pfam" id="PF13472"/>
    </source>
</evidence>
<dbReference type="EMBL" id="MSIE01000011">
    <property type="protein sequence ID" value="OLF18124.1"/>
    <property type="molecule type" value="Genomic_DNA"/>
</dbReference>
<dbReference type="AlphaFoldDB" id="A0A1Q8CUW8"/>
<dbReference type="Proteomes" id="UP000185596">
    <property type="component" value="Unassembled WGS sequence"/>
</dbReference>
<name>A0A1Q8CUW8_9PSEU</name>
<feature type="domain" description="SGNH hydrolase-type esterase" evidence="1">
    <location>
        <begin position="9"/>
        <end position="184"/>
    </location>
</feature>
<dbReference type="GO" id="GO:0004622">
    <property type="term" value="F:phosphatidylcholine lysophospholipase activity"/>
    <property type="evidence" value="ECO:0007669"/>
    <property type="project" value="TreeGrafter"/>
</dbReference>
<protein>
    <submittedName>
        <fullName evidence="2">SGNH hydrolase</fullName>
    </submittedName>
</protein>
<dbReference type="PANTHER" id="PTHR30383">
    <property type="entry name" value="THIOESTERASE 1/PROTEASE 1/LYSOPHOSPHOLIPASE L1"/>
    <property type="match status" value="1"/>
</dbReference>
<reference evidence="2 3" key="1">
    <citation type="submission" date="2016-12" db="EMBL/GenBank/DDBJ databases">
        <title>The draft genome sequence of Actinophytocola sp. 11-183.</title>
        <authorList>
            <person name="Wang W."/>
            <person name="Yuan L."/>
        </authorList>
    </citation>
    <scope>NUCLEOTIDE SEQUENCE [LARGE SCALE GENOMIC DNA]</scope>
    <source>
        <strain evidence="2 3">11-183</strain>
    </source>
</reference>
<sequence length="202" mass="20955">MSNFLRFRVLGDSLAAGVGCVRAEQSLGYLLTETLRAAGHQVQLSVHAVPGARSTDLAPQVRAALRAGVDLALVVIGANDLTSFTPPAVGARLLGEAVTDLRAAGGRVFVIPAPDLGLVSHVPPAFRQFVSQASHAYALAQTDAVRRAGGTVAEIDPGLLQRFAADLDLFSADRFHPSPAGYALIAEAVAPALRAEVTERAG</sequence>
<evidence type="ECO:0000313" key="2">
    <source>
        <dbReference type="EMBL" id="OLF18124.1"/>
    </source>
</evidence>
<accession>A0A1Q8CUW8</accession>
<dbReference type="InterPro" id="IPR013830">
    <property type="entry name" value="SGNH_hydro"/>
</dbReference>
<evidence type="ECO:0000313" key="3">
    <source>
        <dbReference type="Proteomes" id="UP000185596"/>
    </source>
</evidence>
<keyword evidence="2" id="KW-0378">Hydrolase</keyword>
<dbReference type="InterPro" id="IPR051532">
    <property type="entry name" value="Ester_Hydrolysis_Enzymes"/>
</dbReference>
<organism evidence="2 3">
    <name type="scientific">Actinophytocola xanthii</name>
    <dbReference type="NCBI Taxonomy" id="1912961"/>
    <lineage>
        <taxon>Bacteria</taxon>
        <taxon>Bacillati</taxon>
        <taxon>Actinomycetota</taxon>
        <taxon>Actinomycetes</taxon>
        <taxon>Pseudonocardiales</taxon>
        <taxon>Pseudonocardiaceae</taxon>
    </lineage>
</organism>
<keyword evidence="3" id="KW-1185">Reference proteome</keyword>
<dbReference type="InterPro" id="IPR036514">
    <property type="entry name" value="SGNH_hydro_sf"/>
</dbReference>
<dbReference type="STRING" id="1912961.BU204_08300"/>